<organism evidence="1 2">
    <name type="scientific">Tribolium castaneum</name>
    <name type="common">Red flour beetle</name>
    <dbReference type="NCBI Taxonomy" id="7070"/>
    <lineage>
        <taxon>Eukaryota</taxon>
        <taxon>Metazoa</taxon>
        <taxon>Ecdysozoa</taxon>
        <taxon>Arthropoda</taxon>
        <taxon>Hexapoda</taxon>
        <taxon>Insecta</taxon>
        <taxon>Pterygota</taxon>
        <taxon>Neoptera</taxon>
        <taxon>Endopterygota</taxon>
        <taxon>Coleoptera</taxon>
        <taxon>Polyphaga</taxon>
        <taxon>Cucujiformia</taxon>
        <taxon>Tenebrionidae</taxon>
        <taxon>Tenebrionidae incertae sedis</taxon>
        <taxon>Tribolium</taxon>
    </lineage>
</organism>
<proteinExistence type="predicted"/>
<reference evidence="1 2" key="1">
    <citation type="journal article" date="2008" name="Nature">
        <title>The genome of the model beetle and pest Tribolium castaneum.</title>
        <authorList>
            <consortium name="Tribolium Genome Sequencing Consortium"/>
            <person name="Richards S."/>
            <person name="Gibbs R.A."/>
            <person name="Weinstock G.M."/>
            <person name="Brown S.J."/>
            <person name="Denell R."/>
            <person name="Beeman R.W."/>
            <person name="Gibbs R."/>
            <person name="Beeman R.W."/>
            <person name="Brown S.J."/>
            <person name="Bucher G."/>
            <person name="Friedrich M."/>
            <person name="Grimmelikhuijzen C.J."/>
            <person name="Klingler M."/>
            <person name="Lorenzen M."/>
            <person name="Richards S."/>
            <person name="Roth S."/>
            <person name="Schroder R."/>
            <person name="Tautz D."/>
            <person name="Zdobnov E.M."/>
            <person name="Muzny D."/>
            <person name="Gibbs R.A."/>
            <person name="Weinstock G.M."/>
            <person name="Attaway T."/>
            <person name="Bell S."/>
            <person name="Buhay C.J."/>
            <person name="Chandrabose M.N."/>
            <person name="Chavez D."/>
            <person name="Clerk-Blankenburg K.P."/>
            <person name="Cree A."/>
            <person name="Dao M."/>
            <person name="Davis C."/>
            <person name="Chacko J."/>
            <person name="Dinh H."/>
            <person name="Dugan-Rocha S."/>
            <person name="Fowler G."/>
            <person name="Garner T.T."/>
            <person name="Garnes J."/>
            <person name="Gnirke A."/>
            <person name="Hawes A."/>
            <person name="Hernandez J."/>
            <person name="Hines S."/>
            <person name="Holder M."/>
            <person name="Hume J."/>
            <person name="Jhangiani S.N."/>
            <person name="Joshi V."/>
            <person name="Khan Z.M."/>
            <person name="Jackson L."/>
            <person name="Kovar C."/>
            <person name="Kowis A."/>
            <person name="Lee S."/>
            <person name="Lewis L.R."/>
            <person name="Margolis J."/>
            <person name="Morgan M."/>
            <person name="Nazareth L.V."/>
            <person name="Nguyen N."/>
            <person name="Okwuonu G."/>
            <person name="Parker D."/>
            <person name="Richards S."/>
            <person name="Ruiz S.J."/>
            <person name="Santibanez J."/>
            <person name="Savard J."/>
            <person name="Scherer S.E."/>
            <person name="Schneider B."/>
            <person name="Sodergren E."/>
            <person name="Tautz D."/>
            <person name="Vattahil S."/>
            <person name="Villasana D."/>
            <person name="White C.S."/>
            <person name="Wright R."/>
            <person name="Park Y."/>
            <person name="Beeman R.W."/>
            <person name="Lord J."/>
            <person name="Oppert B."/>
            <person name="Lorenzen M."/>
            <person name="Brown S."/>
            <person name="Wang L."/>
            <person name="Savard J."/>
            <person name="Tautz D."/>
            <person name="Richards S."/>
            <person name="Weinstock G."/>
            <person name="Gibbs R.A."/>
            <person name="Liu Y."/>
            <person name="Worley K."/>
            <person name="Weinstock G."/>
            <person name="Elsik C.G."/>
            <person name="Reese J.T."/>
            <person name="Elhaik E."/>
            <person name="Landan G."/>
            <person name="Graur D."/>
            <person name="Arensburger P."/>
            <person name="Atkinson P."/>
            <person name="Beeman R.W."/>
            <person name="Beidler J."/>
            <person name="Brown S.J."/>
            <person name="Demuth J.P."/>
            <person name="Drury D.W."/>
            <person name="Du Y.Z."/>
            <person name="Fujiwara H."/>
            <person name="Lorenzen M."/>
            <person name="Maselli V."/>
            <person name="Osanai M."/>
            <person name="Park Y."/>
            <person name="Robertson H.M."/>
            <person name="Tu Z."/>
            <person name="Wang J.J."/>
            <person name="Wang S."/>
            <person name="Richards S."/>
            <person name="Song H."/>
            <person name="Zhang L."/>
            <person name="Sodergren E."/>
            <person name="Werner D."/>
            <person name="Stanke M."/>
            <person name="Morgenstern B."/>
            <person name="Solovyev V."/>
            <person name="Kosarev P."/>
            <person name="Brown G."/>
            <person name="Chen H.C."/>
            <person name="Ermolaeva O."/>
            <person name="Hlavina W."/>
            <person name="Kapustin Y."/>
            <person name="Kiryutin B."/>
            <person name="Kitts P."/>
            <person name="Maglott D."/>
            <person name="Pruitt K."/>
            <person name="Sapojnikov V."/>
            <person name="Souvorov A."/>
            <person name="Mackey A.J."/>
            <person name="Waterhouse R.M."/>
            <person name="Wyder S."/>
            <person name="Zdobnov E.M."/>
            <person name="Zdobnov E.M."/>
            <person name="Wyder S."/>
            <person name="Kriventseva E.V."/>
            <person name="Kadowaki T."/>
            <person name="Bork P."/>
            <person name="Aranda M."/>
            <person name="Bao R."/>
            <person name="Beermann A."/>
            <person name="Berns N."/>
            <person name="Bolognesi R."/>
            <person name="Bonneton F."/>
            <person name="Bopp D."/>
            <person name="Brown S.J."/>
            <person name="Bucher G."/>
            <person name="Butts T."/>
            <person name="Chaumot A."/>
            <person name="Denell R.E."/>
            <person name="Ferrier D.E."/>
            <person name="Friedrich M."/>
            <person name="Gordon C.M."/>
            <person name="Jindra M."/>
            <person name="Klingler M."/>
            <person name="Lan Q."/>
            <person name="Lattorff H.M."/>
            <person name="Laudet V."/>
            <person name="von Levetsow C."/>
            <person name="Liu Z."/>
            <person name="Lutz R."/>
            <person name="Lynch J.A."/>
            <person name="da Fonseca R.N."/>
            <person name="Posnien N."/>
            <person name="Reuter R."/>
            <person name="Roth S."/>
            <person name="Savard J."/>
            <person name="Schinko J.B."/>
            <person name="Schmitt C."/>
            <person name="Schoppmeier M."/>
            <person name="Schroder R."/>
            <person name="Shippy T.D."/>
            <person name="Simonnet F."/>
            <person name="Marques-Souza H."/>
            <person name="Tautz D."/>
            <person name="Tomoyasu Y."/>
            <person name="Trauner J."/>
            <person name="Van der Zee M."/>
            <person name="Vervoort M."/>
            <person name="Wittkopp N."/>
            <person name="Wimmer E.A."/>
            <person name="Yang X."/>
            <person name="Jones A.K."/>
            <person name="Sattelle D.B."/>
            <person name="Ebert P.R."/>
            <person name="Nelson D."/>
            <person name="Scott J.G."/>
            <person name="Beeman R.W."/>
            <person name="Muthukrishnan S."/>
            <person name="Kramer K.J."/>
            <person name="Arakane Y."/>
            <person name="Beeman R.W."/>
            <person name="Zhu Q."/>
            <person name="Hogenkamp D."/>
            <person name="Dixit R."/>
            <person name="Oppert B."/>
            <person name="Jiang H."/>
            <person name="Zou Z."/>
            <person name="Marshall J."/>
            <person name="Elpidina E."/>
            <person name="Vinokurov K."/>
            <person name="Oppert C."/>
            <person name="Zou Z."/>
            <person name="Evans J."/>
            <person name="Lu Z."/>
            <person name="Zhao P."/>
            <person name="Sumathipala N."/>
            <person name="Altincicek B."/>
            <person name="Vilcinskas A."/>
            <person name="Williams M."/>
            <person name="Hultmark D."/>
            <person name="Hetru C."/>
            <person name="Jiang H."/>
            <person name="Grimmelikhuijzen C.J."/>
            <person name="Hauser F."/>
            <person name="Cazzamali G."/>
            <person name="Williamson M."/>
            <person name="Park Y."/>
            <person name="Li B."/>
            <person name="Tanaka Y."/>
            <person name="Predel R."/>
            <person name="Neupert S."/>
            <person name="Schachtner J."/>
            <person name="Verleyen P."/>
            <person name="Raible F."/>
            <person name="Bork P."/>
            <person name="Friedrich M."/>
            <person name="Walden K.K."/>
            <person name="Robertson H.M."/>
            <person name="Angeli S."/>
            <person name="Foret S."/>
            <person name="Bucher G."/>
            <person name="Schuetz S."/>
            <person name="Maleszka R."/>
            <person name="Wimmer E.A."/>
            <person name="Beeman R.W."/>
            <person name="Lorenzen M."/>
            <person name="Tomoyasu Y."/>
            <person name="Miller S.C."/>
            <person name="Grossmann D."/>
            <person name="Bucher G."/>
        </authorList>
    </citation>
    <scope>NUCLEOTIDE SEQUENCE [LARGE SCALE GENOMIC DNA]</scope>
    <source>
        <strain evidence="1 2">Georgia GA2</strain>
    </source>
</reference>
<keyword evidence="2" id="KW-1185">Reference proteome</keyword>
<accession>A0A139WCK6</accession>
<protein>
    <submittedName>
        <fullName evidence="1">Uncharacterized protein</fullName>
    </submittedName>
</protein>
<sequence length="92" mass="10585">MAQRYLIVAWGREGRDLTPAGRLAFLTDHLPAHYICRGSLLTPPKLSQRLLSFHLEEEEEEVVESPPQSQPPPHSIITIIGKFYYYPLKNKQ</sequence>
<dbReference type="EMBL" id="KQ971367">
    <property type="protein sequence ID" value="KYB25647.1"/>
    <property type="molecule type" value="Genomic_DNA"/>
</dbReference>
<reference evidence="1 2" key="2">
    <citation type="journal article" date="2010" name="Nucleic Acids Res.">
        <title>BeetleBase in 2010: revisions to provide comprehensive genomic information for Tribolium castaneum.</title>
        <authorList>
            <person name="Kim H.S."/>
            <person name="Murphy T."/>
            <person name="Xia J."/>
            <person name="Caragea D."/>
            <person name="Park Y."/>
            <person name="Beeman R.W."/>
            <person name="Lorenzen M.D."/>
            <person name="Butcher S."/>
            <person name="Manak J.R."/>
            <person name="Brown S.J."/>
        </authorList>
    </citation>
    <scope>GENOME REANNOTATION</scope>
    <source>
        <strain evidence="1 2">Georgia GA2</strain>
    </source>
</reference>
<dbReference type="Proteomes" id="UP000007266">
    <property type="component" value="Linkage group 9"/>
</dbReference>
<evidence type="ECO:0000313" key="1">
    <source>
        <dbReference type="EMBL" id="KYB25647.1"/>
    </source>
</evidence>
<name>A0A139WCK6_TRICA</name>
<gene>
    <name evidence="1" type="primary">AUGUSTUS-3.0.2_34258</name>
    <name evidence="1" type="ORF">TcasGA2_TC034258</name>
</gene>
<evidence type="ECO:0000313" key="2">
    <source>
        <dbReference type="Proteomes" id="UP000007266"/>
    </source>
</evidence>
<dbReference type="AlphaFoldDB" id="A0A139WCK6"/>
<dbReference type="InParanoid" id="A0A139WCK6"/>